<name>A0AC60PDA2_IXOPE</name>
<dbReference type="Proteomes" id="UP000805193">
    <property type="component" value="Unassembled WGS sequence"/>
</dbReference>
<protein>
    <submittedName>
        <fullName evidence="1">Uncharacterized protein</fullName>
    </submittedName>
</protein>
<organism evidence="1 2">
    <name type="scientific">Ixodes persulcatus</name>
    <name type="common">Taiga tick</name>
    <dbReference type="NCBI Taxonomy" id="34615"/>
    <lineage>
        <taxon>Eukaryota</taxon>
        <taxon>Metazoa</taxon>
        <taxon>Ecdysozoa</taxon>
        <taxon>Arthropoda</taxon>
        <taxon>Chelicerata</taxon>
        <taxon>Arachnida</taxon>
        <taxon>Acari</taxon>
        <taxon>Parasitiformes</taxon>
        <taxon>Ixodida</taxon>
        <taxon>Ixodoidea</taxon>
        <taxon>Ixodidae</taxon>
        <taxon>Ixodinae</taxon>
        <taxon>Ixodes</taxon>
    </lineage>
</organism>
<dbReference type="EMBL" id="JABSTQ010010794">
    <property type="protein sequence ID" value="KAG0417844.1"/>
    <property type="molecule type" value="Genomic_DNA"/>
</dbReference>
<evidence type="ECO:0000313" key="2">
    <source>
        <dbReference type="Proteomes" id="UP000805193"/>
    </source>
</evidence>
<proteinExistence type="predicted"/>
<sequence>MDVGSSILDQDSDPQPAGDESPDPEREQSPTDICEPPLAAAQAPEKVSVFVQTEGVRVCTQSVQTKKRARSIGLVVVHQSDSFSHSPGGAWGDLKDPLGLLQQDPEDTNYYPGSSDDEDGGSPTKVLRLFDIMGVASIQSTQFYEYQRCYLLPLVTNVWRAEQQALIDSLRGRPLRLAGDGRSDSPGFSALYGIYSLLETTVIRIIHLELVKSTEVKSSCHMKLDGLDRSLTYFAKEDITVEVTVTDRHMQVSAYMKREHPLIQHRFDLWHFSKGTETFKKLESVVLSNHLLRDIPKLSSDEQTFALEAFHGVLTHFASKSVGYCYEHCWQATQTEKIRQADNGDDKYALKFSRWRKQWTIVPVKEDTKFGM</sequence>
<evidence type="ECO:0000313" key="1">
    <source>
        <dbReference type="EMBL" id="KAG0417844.1"/>
    </source>
</evidence>
<accession>A0AC60PDA2</accession>
<keyword evidence="2" id="KW-1185">Reference proteome</keyword>
<gene>
    <name evidence="1" type="ORF">HPB47_005320</name>
</gene>
<reference evidence="1 2" key="1">
    <citation type="journal article" date="2020" name="Cell">
        <title>Large-Scale Comparative Analyses of Tick Genomes Elucidate Their Genetic Diversity and Vector Capacities.</title>
        <authorList>
            <consortium name="Tick Genome and Microbiome Consortium (TIGMIC)"/>
            <person name="Jia N."/>
            <person name="Wang J."/>
            <person name="Shi W."/>
            <person name="Du L."/>
            <person name="Sun Y."/>
            <person name="Zhan W."/>
            <person name="Jiang J.F."/>
            <person name="Wang Q."/>
            <person name="Zhang B."/>
            <person name="Ji P."/>
            <person name="Bell-Sakyi L."/>
            <person name="Cui X.M."/>
            <person name="Yuan T.T."/>
            <person name="Jiang B.G."/>
            <person name="Yang W.F."/>
            <person name="Lam T.T."/>
            <person name="Chang Q.C."/>
            <person name="Ding S.J."/>
            <person name="Wang X.J."/>
            <person name="Zhu J.G."/>
            <person name="Ruan X.D."/>
            <person name="Zhao L."/>
            <person name="Wei J.T."/>
            <person name="Ye R.Z."/>
            <person name="Que T.C."/>
            <person name="Du C.H."/>
            <person name="Zhou Y.H."/>
            <person name="Cheng J.X."/>
            <person name="Dai P.F."/>
            <person name="Guo W.B."/>
            <person name="Han X.H."/>
            <person name="Huang E.J."/>
            <person name="Li L.F."/>
            <person name="Wei W."/>
            <person name="Gao Y.C."/>
            <person name="Liu J.Z."/>
            <person name="Shao H.Z."/>
            <person name="Wang X."/>
            <person name="Wang C.C."/>
            <person name="Yang T.C."/>
            <person name="Huo Q.B."/>
            <person name="Li W."/>
            <person name="Chen H.Y."/>
            <person name="Chen S.E."/>
            <person name="Zhou L.G."/>
            <person name="Ni X.B."/>
            <person name="Tian J.H."/>
            <person name="Sheng Y."/>
            <person name="Liu T."/>
            <person name="Pan Y.S."/>
            <person name="Xia L.Y."/>
            <person name="Li J."/>
            <person name="Zhao F."/>
            <person name="Cao W.C."/>
        </authorList>
    </citation>
    <scope>NUCLEOTIDE SEQUENCE [LARGE SCALE GENOMIC DNA]</scope>
    <source>
        <strain evidence="1">Iper-2018</strain>
    </source>
</reference>
<comment type="caution">
    <text evidence="1">The sequence shown here is derived from an EMBL/GenBank/DDBJ whole genome shotgun (WGS) entry which is preliminary data.</text>
</comment>